<dbReference type="EMBL" id="CP003772">
    <property type="protein sequence ID" value="AFQ03880.1"/>
    <property type="molecule type" value="Genomic_DNA"/>
</dbReference>
<dbReference type="NCBIfam" id="NF045743">
    <property type="entry name" value="MPN214"/>
    <property type="match status" value="1"/>
</dbReference>
<organism evidence="2 3">
    <name type="scientific">Mycoplasmoides genitalium M6320</name>
    <dbReference type="NCBI Taxonomy" id="662945"/>
    <lineage>
        <taxon>Bacteria</taxon>
        <taxon>Bacillati</taxon>
        <taxon>Mycoplasmatota</taxon>
        <taxon>Mycoplasmoidales</taxon>
        <taxon>Mycoplasmoidaceae</taxon>
        <taxon>Mycoplasmoides</taxon>
    </lineage>
</organism>
<keyword evidence="1" id="KW-0812">Transmembrane</keyword>
<gene>
    <name evidence="2" type="ORF">CM1_00450</name>
</gene>
<feature type="transmembrane region" description="Helical" evidence="1">
    <location>
        <begin position="117"/>
        <end position="137"/>
    </location>
</feature>
<evidence type="ECO:0000313" key="3">
    <source>
        <dbReference type="Proteomes" id="UP000005254"/>
    </source>
</evidence>
<protein>
    <recommendedName>
        <fullName evidence="4">DUF3899 domain-containing protein</fullName>
    </recommendedName>
</protein>
<evidence type="ECO:0000313" key="2">
    <source>
        <dbReference type="EMBL" id="AFQ03880.1"/>
    </source>
</evidence>
<keyword evidence="1" id="KW-0472">Membrane</keyword>
<feature type="transmembrane region" description="Helical" evidence="1">
    <location>
        <begin position="12"/>
        <end position="38"/>
    </location>
</feature>
<keyword evidence="1" id="KW-1133">Transmembrane helix</keyword>
<accession>A0ABC7ZIF4</accession>
<feature type="transmembrane region" description="Helical" evidence="1">
    <location>
        <begin position="50"/>
        <end position="68"/>
    </location>
</feature>
<evidence type="ECO:0000256" key="1">
    <source>
        <dbReference type="SAM" id="Phobius"/>
    </source>
</evidence>
<dbReference type="Proteomes" id="UP000005254">
    <property type="component" value="Chromosome"/>
</dbReference>
<sequence length="138" mass="15867">MVLNQNKNSNKAEYGGIVVSVFYLILFFLILNITIYFHKSTNFTVVVKNSVLTSFFVNLLLVCLQGIFRLKTCDGMRYEISKFNRYLKLGSVYAKPLVSFNQYQDQSATYRQKTSGFWWMNLIVYLVGSLVSGLVSLL</sequence>
<dbReference type="KEGG" id="mgx:CM1_00450"/>
<dbReference type="GeneID" id="99646895"/>
<dbReference type="AlphaFoldDB" id="A0ABC7ZIF4"/>
<name>A0ABC7ZIF4_MYCGT</name>
<evidence type="ECO:0008006" key="4">
    <source>
        <dbReference type="Google" id="ProtNLM"/>
    </source>
</evidence>
<proteinExistence type="predicted"/>
<reference evidence="2 3" key="1">
    <citation type="journal article" date="2012" name="J. Bacteriol.">
        <title>Draft Genome Sequences of Four Axenic Mycoplasma genitalium Strains Isolated from Denmark, Japan, and Australia.</title>
        <authorList>
            <person name="McGowin C.L."/>
            <person name="Ma L."/>
            <person name="Jensen J.S."/>
            <person name="Mancuso M.M."/>
            <person name="Hamasuna R."/>
            <person name="Adegboye D."/>
            <person name="Martin D.H."/>
        </authorList>
    </citation>
    <scope>NUCLEOTIDE SEQUENCE [LARGE SCALE GENOMIC DNA]</scope>
    <source>
        <strain evidence="2 3">M6320</strain>
    </source>
</reference>
<dbReference type="RefSeq" id="WP_009885931.1">
    <property type="nucleotide sequence ID" value="NC_018497.1"/>
</dbReference>